<feature type="region of interest" description="Disordered" evidence="1">
    <location>
        <begin position="147"/>
        <end position="182"/>
    </location>
</feature>
<evidence type="ECO:0000313" key="4">
    <source>
        <dbReference type="Proteomes" id="UP000265515"/>
    </source>
</evidence>
<dbReference type="EMBL" id="BFEA01000320">
    <property type="protein sequence ID" value="GBG79452.1"/>
    <property type="molecule type" value="Genomic_DNA"/>
</dbReference>
<dbReference type="AlphaFoldDB" id="A0A388LB91"/>
<comment type="caution">
    <text evidence="3">The sequence shown here is derived from an EMBL/GenBank/DDBJ whole genome shotgun (WGS) entry which is preliminary data.</text>
</comment>
<keyword evidence="2" id="KW-0472">Membrane</keyword>
<protein>
    <submittedName>
        <fullName evidence="3">Uncharacterized protein</fullName>
    </submittedName>
</protein>
<dbReference type="Proteomes" id="UP000265515">
    <property type="component" value="Unassembled WGS sequence"/>
</dbReference>
<keyword evidence="2" id="KW-0812">Transmembrane</keyword>
<evidence type="ECO:0000256" key="2">
    <source>
        <dbReference type="SAM" id="Phobius"/>
    </source>
</evidence>
<reference evidence="3 4" key="1">
    <citation type="journal article" date="2018" name="Cell">
        <title>The Chara Genome: Secondary Complexity and Implications for Plant Terrestrialization.</title>
        <authorList>
            <person name="Nishiyama T."/>
            <person name="Sakayama H."/>
            <person name="Vries J.D."/>
            <person name="Buschmann H."/>
            <person name="Saint-Marcoux D."/>
            <person name="Ullrich K.K."/>
            <person name="Haas F.B."/>
            <person name="Vanderstraeten L."/>
            <person name="Becker D."/>
            <person name="Lang D."/>
            <person name="Vosolsobe S."/>
            <person name="Rombauts S."/>
            <person name="Wilhelmsson P.K.I."/>
            <person name="Janitza P."/>
            <person name="Kern R."/>
            <person name="Heyl A."/>
            <person name="Rumpler F."/>
            <person name="Villalobos L.I.A.C."/>
            <person name="Clay J.M."/>
            <person name="Skokan R."/>
            <person name="Toyoda A."/>
            <person name="Suzuki Y."/>
            <person name="Kagoshima H."/>
            <person name="Schijlen E."/>
            <person name="Tajeshwar N."/>
            <person name="Catarino B."/>
            <person name="Hetherington A.J."/>
            <person name="Saltykova A."/>
            <person name="Bonnot C."/>
            <person name="Breuninger H."/>
            <person name="Symeonidi A."/>
            <person name="Radhakrishnan G.V."/>
            <person name="Van Nieuwerburgh F."/>
            <person name="Deforce D."/>
            <person name="Chang C."/>
            <person name="Karol K.G."/>
            <person name="Hedrich R."/>
            <person name="Ulvskov P."/>
            <person name="Glockner G."/>
            <person name="Delwiche C.F."/>
            <person name="Petrasek J."/>
            <person name="Van de Peer Y."/>
            <person name="Friml J."/>
            <person name="Beilby M."/>
            <person name="Dolan L."/>
            <person name="Kohara Y."/>
            <person name="Sugano S."/>
            <person name="Fujiyama A."/>
            <person name="Delaux P.-M."/>
            <person name="Quint M."/>
            <person name="TheiBen G."/>
            <person name="Hagemann M."/>
            <person name="Harholt J."/>
            <person name="Dunand C."/>
            <person name="Zachgo S."/>
            <person name="Langdale J."/>
            <person name="Maumus F."/>
            <person name="Straeten D.V.D."/>
            <person name="Gould S.B."/>
            <person name="Rensing S.A."/>
        </authorList>
    </citation>
    <scope>NUCLEOTIDE SEQUENCE [LARGE SCALE GENOMIC DNA]</scope>
    <source>
        <strain evidence="3 4">S276</strain>
    </source>
</reference>
<organism evidence="3 4">
    <name type="scientific">Chara braunii</name>
    <name type="common">Braun's stonewort</name>
    <dbReference type="NCBI Taxonomy" id="69332"/>
    <lineage>
        <taxon>Eukaryota</taxon>
        <taxon>Viridiplantae</taxon>
        <taxon>Streptophyta</taxon>
        <taxon>Charophyceae</taxon>
        <taxon>Charales</taxon>
        <taxon>Characeae</taxon>
        <taxon>Chara</taxon>
    </lineage>
</organism>
<feature type="compositionally biased region" description="Acidic residues" evidence="1">
    <location>
        <begin position="153"/>
        <end position="182"/>
    </location>
</feature>
<sequence>MDQTYQRHYSTVAATRTATSKEPSQMASNVDHETLRFLLEAPKIKGEKVTIKVRNVKDNTDEEVTVWAYPKDKIADTNATYEKHALIFSFSNARARLSPIEKRKWMVKTIQEHENIKTEVDKFSLVGLGRTMMIVVFKEADQATHIHTNDDAHNDDDDVDDDDDDDDDVSDAAATDDDDDDDAPMKMLIMMMVMSVMLLLMMMMMMTHDSHTHSAGPKGSASLHTDDNDDDDDDDDDDDNDEDDDDDGDGDDENRRR</sequence>
<name>A0A388LB91_CHABU</name>
<feature type="region of interest" description="Disordered" evidence="1">
    <location>
        <begin position="1"/>
        <end position="28"/>
    </location>
</feature>
<evidence type="ECO:0000313" key="3">
    <source>
        <dbReference type="EMBL" id="GBG79452.1"/>
    </source>
</evidence>
<gene>
    <name evidence="3" type="ORF">CBR_g29598</name>
</gene>
<feature type="region of interest" description="Disordered" evidence="1">
    <location>
        <begin position="210"/>
        <end position="257"/>
    </location>
</feature>
<keyword evidence="2" id="KW-1133">Transmembrane helix</keyword>
<feature type="compositionally biased region" description="Acidic residues" evidence="1">
    <location>
        <begin position="227"/>
        <end position="257"/>
    </location>
</feature>
<dbReference type="Gramene" id="GBG79452">
    <property type="protein sequence ID" value="GBG79452"/>
    <property type="gene ID" value="CBR_g29598"/>
</dbReference>
<evidence type="ECO:0000256" key="1">
    <source>
        <dbReference type="SAM" id="MobiDB-lite"/>
    </source>
</evidence>
<accession>A0A388LB91</accession>
<keyword evidence="4" id="KW-1185">Reference proteome</keyword>
<feature type="transmembrane region" description="Helical" evidence="2">
    <location>
        <begin position="187"/>
        <end position="206"/>
    </location>
</feature>
<proteinExistence type="predicted"/>